<gene>
    <name evidence="1" type="ORF">BO71DRAFT_282368</name>
</gene>
<dbReference type="Proteomes" id="UP000247810">
    <property type="component" value="Unassembled WGS sequence"/>
</dbReference>
<feature type="non-terminal residue" evidence="1">
    <location>
        <position position="145"/>
    </location>
</feature>
<dbReference type="AlphaFoldDB" id="A0A319DS18"/>
<dbReference type="VEuPathDB" id="FungiDB:BO71DRAFT_282368"/>
<sequence>ISGATFKVCPNSTEQAKAMGCRYDILSNHWVPGECYDEAAIEDYKSDGSWFGYSDREWTERLSIDEMGEGPIYYSNMRDHIVHCAVLWRKQYRALYEQRKNLDSIIVDTHHTDHCSDFLIRMSNKFHDHRLDPIVVEVGYAGCYM</sequence>
<dbReference type="STRING" id="1448320.A0A319DS18"/>
<feature type="non-terminal residue" evidence="1">
    <location>
        <position position="1"/>
    </location>
</feature>
<evidence type="ECO:0000313" key="2">
    <source>
        <dbReference type="Proteomes" id="UP000247810"/>
    </source>
</evidence>
<evidence type="ECO:0000313" key="1">
    <source>
        <dbReference type="EMBL" id="PYH90868.1"/>
    </source>
</evidence>
<dbReference type="OrthoDB" id="3501153at2759"/>
<dbReference type="PANTHER" id="PTHR35896:SF3">
    <property type="entry name" value="MAJOR FACILITATOR SUPERFAMILY TRANSPORTER"/>
    <property type="match status" value="1"/>
</dbReference>
<dbReference type="EMBL" id="KZ825965">
    <property type="protein sequence ID" value="PYH90868.1"/>
    <property type="molecule type" value="Genomic_DNA"/>
</dbReference>
<dbReference type="PANTHER" id="PTHR35896">
    <property type="entry name" value="IG-LIKE DOMAIN-CONTAINING PROTEIN"/>
    <property type="match status" value="1"/>
</dbReference>
<name>A0A319DS18_9EURO</name>
<proteinExistence type="predicted"/>
<keyword evidence="2" id="KW-1185">Reference proteome</keyword>
<organism evidence="1 2">
    <name type="scientific">Aspergillus ellipticus CBS 707.79</name>
    <dbReference type="NCBI Taxonomy" id="1448320"/>
    <lineage>
        <taxon>Eukaryota</taxon>
        <taxon>Fungi</taxon>
        <taxon>Dikarya</taxon>
        <taxon>Ascomycota</taxon>
        <taxon>Pezizomycotina</taxon>
        <taxon>Eurotiomycetes</taxon>
        <taxon>Eurotiomycetidae</taxon>
        <taxon>Eurotiales</taxon>
        <taxon>Aspergillaceae</taxon>
        <taxon>Aspergillus</taxon>
        <taxon>Aspergillus subgen. Circumdati</taxon>
    </lineage>
</organism>
<protein>
    <submittedName>
        <fullName evidence="1">Uncharacterized protein</fullName>
    </submittedName>
</protein>
<reference evidence="1 2" key="1">
    <citation type="submission" date="2018-02" db="EMBL/GenBank/DDBJ databases">
        <title>The genomes of Aspergillus section Nigri reveals drivers in fungal speciation.</title>
        <authorList>
            <consortium name="DOE Joint Genome Institute"/>
            <person name="Vesth T.C."/>
            <person name="Nybo J."/>
            <person name="Theobald S."/>
            <person name="Brandl J."/>
            <person name="Frisvad J.C."/>
            <person name="Nielsen K.F."/>
            <person name="Lyhne E.K."/>
            <person name="Kogle M.E."/>
            <person name="Kuo A."/>
            <person name="Riley R."/>
            <person name="Clum A."/>
            <person name="Nolan M."/>
            <person name="Lipzen A."/>
            <person name="Salamov A."/>
            <person name="Henrissat B."/>
            <person name="Wiebenga A."/>
            <person name="De vries R.P."/>
            <person name="Grigoriev I.V."/>
            <person name="Mortensen U.H."/>
            <person name="Andersen M.R."/>
            <person name="Baker S.E."/>
        </authorList>
    </citation>
    <scope>NUCLEOTIDE SEQUENCE [LARGE SCALE GENOMIC DNA]</scope>
    <source>
        <strain evidence="1 2">CBS 707.79</strain>
    </source>
</reference>
<accession>A0A319DS18</accession>
<dbReference type="InterPro" id="IPR053008">
    <property type="entry name" value="Phomopsin_biosynth_assoc"/>
</dbReference>